<dbReference type="EMBL" id="BMAW01026231">
    <property type="protein sequence ID" value="GFT96216.1"/>
    <property type="molecule type" value="Genomic_DNA"/>
</dbReference>
<proteinExistence type="predicted"/>
<evidence type="ECO:0000256" key="1">
    <source>
        <dbReference type="SAM" id="SignalP"/>
    </source>
</evidence>
<protein>
    <submittedName>
        <fullName evidence="3">Ketohexokinase</fullName>
    </submittedName>
</protein>
<dbReference type="InterPro" id="IPR029056">
    <property type="entry name" value="Ribokinase-like"/>
</dbReference>
<dbReference type="InterPro" id="IPR034093">
    <property type="entry name" value="KHK"/>
</dbReference>
<name>A0A8X6Q4T4_NEPPI</name>
<evidence type="ECO:0000313" key="4">
    <source>
        <dbReference type="Proteomes" id="UP000887013"/>
    </source>
</evidence>
<dbReference type="AlphaFoldDB" id="A0A8X6Q4T4"/>
<comment type="caution">
    <text evidence="3">The sequence shown here is derived from an EMBL/GenBank/DDBJ whole genome shotgun (WGS) entry which is preliminary data.</text>
</comment>
<dbReference type="PANTHER" id="PTHR42774">
    <property type="entry name" value="PHOSPHOTRANSFERASE SYSTEM TRANSPORT PROTEIN"/>
    <property type="match status" value="1"/>
</dbReference>
<dbReference type="Proteomes" id="UP000887013">
    <property type="component" value="Unassembled WGS sequence"/>
</dbReference>
<gene>
    <name evidence="3" type="primary">Khk</name>
    <name evidence="3" type="ORF">NPIL_276281</name>
</gene>
<accession>A0A8X6Q4T4</accession>
<dbReference type="CDD" id="cd01939">
    <property type="entry name" value="Ketohexokinase"/>
    <property type="match status" value="1"/>
</dbReference>
<dbReference type="OrthoDB" id="204058at2759"/>
<sequence>MDKKVLCVGLCCLDLVMYCESYPVEDSDQRCLSHSWQRGGNASNNCSVFAEFGIPIEILGTMSYDIGGEFMKKDFEKHGICFENCHFYEEYESPISSNWINVQNGSRTILFSNKNMPEVAFDDFKYLDLNNYSWIHFECRPYFEDMKKMIQYIRYWNSLKEHTPVIISVEVEKPILEMMEILSLGDFVFISKDFAAMCGHNDMISAANALCSALRPGAAIICPWGEKGACAKTADASVVVSEAYPPEKILTTLGAGDTFVAATIIAILKGEDLSKAINIGCKVAGAKCGMADTKGLAELFPFLL</sequence>
<feature type="domain" description="Carbohydrate kinase PfkB" evidence="2">
    <location>
        <begin position="3"/>
        <end position="289"/>
    </location>
</feature>
<feature type="chain" id="PRO_5036482870" evidence="1">
    <location>
        <begin position="22"/>
        <end position="304"/>
    </location>
</feature>
<keyword evidence="4" id="KW-1185">Reference proteome</keyword>
<keyword evidence="1" id="KW-0732">Signal</keyword>
<dbReference type="GO" id="GO:0006000">
    <property type="term" value="P:fructose metabolic process"/>
    <property type="evidence" value="ECO:0007669"/>
    <property type="project" value="InterPro"/>
</dbReference>
<evidence type="ECO:0000313" key="3">
    <source>
        <dbReference type="EMBL" id="GFT96216.1"/>
    </source>
</evidence>
<feature type="signal peptide" evidence="1">
    <location>
        <begin position="1"/>
        <end position="21"/>
    </location>
</feature>
<reference evidence="3" key="1">
    <citation type="submission" date="2020-08" db="EMBL/GenBank/DDBJ databases">
        <title>Multicomponent nature underlies the extraordinary mechanical properties of spider dragline silk.</title>
        <authorList>
            <person name="Kono N."/>
            <person name="Nakamura H."/>
            <person name="Mori M."/>
            <person name="Yoshida Y."/>
            <person name="Ohtoshi R."/>
            <person name="Malay A.D."/>
            <person name="Moran D.A.P."/>
            <person name="Tomita M."/>
            <person name="Numata K."/>
            <person name="Arakawa K."/>
        </authorList>
    </citation>
    <scope>NUCLEOTIDE SEQUENCE</scope>
</reference>
<evidence type="ECO:0000259" key="2">
    <source>
        <dbReference type="Pfam" id="PF00294"/>
    </source>
</evidence>
<dbReference type="InterPro" id="IPR052562">
    <property type="entry name" value="Ketohexokinase-related"/>
</dbReference>
<dbReference type="PANTHER" id="PTHR42774:SF3">
    <property type="entry name" value="KETOHEXOKINASE"/>
    <property type="match status" value="1"/>
</dbReference>
<dbReference type="SUPFAM" id="SSF53613">
    <property type="entry name" value="Ribokinase-like"/>
    <property type="match status" value="1"/>
</dbReference>
<dbReference type="GO" id="GO:0004454">
    <property type="term" value="F:ketohexokinase activity"/>
    <property type="evidence" value="ECO:0007669"/>
    <property type="project" value="InterPro"/>
</dbReference>
<organism evidence="3 4">
    <name type="scientific">Nephila pilipes</name>
    <name type="common">Giant wood spider</name>
    <name type="synonym">Nephila maculata</name>
    <dbReference type="NCBI Taxonomy" id="299642"/>
    <lineage>
        <taxon>Eukaryota</taxon>
        <taxon>Metazoa</taxon>
        <taxon>Ecdysozoa</taxon>
        <taxon>Arthropoda</taxon>
        <taxon>Chelicerata</taxon>
        <taxon>Arachnida</taxon>
        <taxon>Araneae</taxon>
        <taxon>Araneomorphae</taxon>
        <taxon>Entelegynae</taxon>
        <taxon>Araneoidea</taxon>
        <taxon>Nephilidae</taxon>
        <taxon>Nephila</taxon>
    </lineage>
</organism>
<dbReference type="Gene3D" id="3.40.1190.20">
    <property type="match status" value="1"/>
</dbReference>
<dbReference type="InterPro" id="IPR011611">
    <property type="entry name" value="PfkB_dom"/>
</dbReference>
<dbReference type="Pfam" id="PF00294">
    <property type="entry name" value="PfkB"/>
    <property type="match status" value="1"/>
</dbReference>